<proteinExistence type="predicted"/>
<keyword evidence="4" id="KW-1185">Reference proteome</keyword>
<evidence type="ECO:0000259" key="2">
    <source>
        <dbReference type="Pfam" id="PF13426"/>
    </source>
</evidence>
<dbReference type="Gene3D" id="3.30.750.24">
    <property type="entry name" value="STAS domain"/>
    <property type="match status" value="1"/>
</dbReference>
<comment type="caution">
    <text evidence="3">The sequence shown here is derived from an EMBL/GenBank/DDBJ whole genome shotgun (WGS) entry which is preliminary data.</text>
</comment>
<dbReference type="Gene3D" id="3.30.450.20">
    <property type="entry name" value="PAS domain"/>
    <property type="match status" value="1"/>
</dbReference>
<keyword evidence="1" id="KW-0597">Phosphoprotein</keyword>
<protein>
    <submittedName>
        <fullName evidence="3">PAS domain-containing protein</fullName>
    </submittedName>
</protein>
<feature type="domain" description="PAS" evidence="2">
    <location>
        <begin position="24"/>
        <end position="122"/>
    </location>
</feature>
<dbReference type="RefSeq" id="WP_126865625.1">
    <property type="nucleotide sequence ID" value="NZ_JAUSTX010000008.1"/>
</dbReference>
<dbReference type="OrthoDB" id="2835068at2"/>
<organism evidence="3 4">
    <name type="scientific">Peribacillus cavernae</name>
    <dbReference type="NCBI Taxonomy" id="1674310"/>
    <lineage>
        <taxon>Bacteria</taxon>
        <taxon>Bacillati</taxon>
        <taxon>Bacillota</taxon>
        <taxon>Bacilli</taxon>
        <taxon>Bacillales</taxon>
        <taxon>Bacillaceae</taxon>
        <taxon>Peribacillus</taxon>
    </lineage>
</organism>
<gene>
    <name evidence="3" type="ORF">ELQ35_14945</name>
</gene>
<name>A0A433HHV7_9BACI</name>
<accession>A0A433HHV7</accession>
<evidence type="ECO:0000313" key="3">
    <source>
        <dbReference type="EMBL" id="RUQ27825.1"/>
    </source>
</evidence>
<dbReference type="PANTHER" id="PTHR33745:SF3">
    <property type="entry name" value="RSBT CO-ANTAGONIST PROTEIN RSBRC"/>
    <property type="match status" value="1"/>
</dbReference>
<dbReference type="CDD" id="cd07041">
    <property type="entry name" value="STAS_RsbR_RsbS_like"/>
    <property type="match status" value="1"/>
</dbReference>
<dbReference type="Pfam" id="PF13426">
    <property type="entry name" value="PAS_9"/>
    <property type="match status" value="1"/>
</dbReference>
<dbReference type="SUPFAM" id="SSF55785">
    <property type="entry name" value="PYP-like sensor domain (PAS domain)"/>
    <property type="match status" value="1"/>
</dbReference>
<dbReference type="PANTHER" id="PTHR33745">
    <property type="entry name" value="RSBT ANTAGONIST PROTEIN RSBS-RELATED"/>
    <property type="match status" value="1"/>
</dbReference>
<dbReference type="AlphaFoldDB" id="A0A433HHV7"/>
<dbReference type="InterPro" id="IPR035965">
    <property type="entry name" value="PAS-like_dom_sf"/>
</dbReference>
<reference evidence="3 4" key="1">
    <citation type="submission" date="2018-12" db="EMBL/GenBank/DDBJ databases">
        <title>Bacillus chawlae sp. nov., Bacillus glennii sp. nov., and Bacillus saganii sp. nov. Isolated from the Vehicle Assembly Building at Kennedy Space Center where the Viking Spacecraft were Assembled.</title>
        <authorList>
            <person name="Seuylemezian A."/>
            <person name="Vaishampayan P."/>
        </authorList>
    </citation>
    <scope>NUCLEOTIDE SEQUENCE [LARGE SCALE GENOMIC DNA]</scope>
    <source>
        <strain evidence="3 4">L5</strain>
    </source>
</reference>
<dbReference type="Proteomes" id="UP000267430">
    <property type="component" value="Unassembled WGS sequence"/>
</dbReference>
<evidence type="ECO:0000313" key="4">
    <source>
        <dbReference type="Proteomes" id="UP000267430"/>
    </source>
</evidence>
<evidence type="ECO:0000256" key="1">
    <source>
        <dbReference type="ARBA" id="ARBA00022553"/>
    </source>
</evidence>
<dbReference type="InterPro" id="IPR000014">
    <property type="entry name" value="PAS"/>
</dbReference>
<sequence>MHSLGSFPSNMTSSQVLESIGENIILADEDYNVVWVNPKAIKLLTVVGPLFGIENVEDMIGMNMDRFHRNPSHQRRIMKDLSSPLRSRIDTKGQFVTDIVITPILDTEKEVSGYVVMLMDVTTKAQEEDRMLRLVNELSVPIIRIWENAVVIPVLGKLDPDHFELIVSKLLTYSVEHEIKYAFISFAGVEKAGAGTSDSLIKLNEMLRLIGTQCIVVGISATLALSLNAASYPFPTFAKLQQGIKYVLKQDKITL</sequence>
<dbReference type="InterPro" id="IPR036513">
    <property type="entry name" value="STAS_dom_sf"/>
</dbReference>
<dbReference type="EMBL" id="RYZZ01000020">
    <property type="protein sequence ID" value="RUQ27825.1"/>
    <property type="molecule type" value="Genomic_DNA"/>
</dbReference>
<dbReference type="InterPro" id="IPR051932">
    <property type="entry name" value="Bact_StressResp_Reg"/>
</dbReference>
<dbReference type="SUPFAM" id="SSF52091">
    <property type="entry name" value="SpoIIaa-like"/>
    <property type="match status" value="1"/>
</dbReference>
<dbReference type="CDD" id="cd00130">
    <property type="entry name" value="PAS"/>
    <property type="match status" value="1"/>
</dbReference>